<dbReference type="InterPro" id="IPR004088">
    <property type="entry name" value="KH_dom_type_1"/>
</dbReference>
<dbReference type="GO" id="GO:0003723">
    <property type="term" value="F:RNA binding"/>
    <property type="evidence" value="ECO:0007669"/>
    <property type="project" value="UniProtKB-UniRule"/>
</dbReference>
<dbReference type="Gene3D" id="3.30.1370.10">
    <property type="entry name" value="K Homology domain, type 1"/>
    <property type="match status" value="2"/>
</dbReference>
<name>A0A2R7Y6W8_9CREN</name>
<dbReference type="AlphaFoldDB" id="A0A2R7Y6W8"/>
<dbReference type="Proteomes" id="UP000244093">
    <property type="component" value="Unassembled WGS sequence"/>
</dbReference>
<sequence>MDMNELNSRSQSTTKVYLKVRPERLGVLIGEGGKTLKQLELRTRTRITVDSVNCSLVIEPATPEVTADMLLKASDFVKAIDAGFSPDKAERVLEEDQILVIIDLKEIVGNSPNHLQRVKGRIIGEEGRVKTNIEQATDTYISIYDDIVAIIGDYDNAYLAREAIEMIIMGREHSTVYKYLDKRVRELKRRKATEFWIRKP</sequence>
<dbReference type="InterPro" id="IPR019964">
    <property type="entry name" value="KH_domain_protein_archaea"/>
</dbReference>
<comment type="caution">
    <text evidence="4">The sequence shown here is derived from an EMBL/GenBank/DDBJ whole genome shotgun (WGS) entry which is preliminary data.</text>
</comment>
<reference evidence="4 5" key="1">
    <citation type="journal article" date="2018" name="Syst. Appl. Microbiol.">
        <title>A new symbiotic nanoarchaeote (Candidatus Nanoclepta minutus) and its host (Zestosphaera tikiterensis gen. nov., sp. nov.) from a New Zealand hot spring.</title>
        <authorList>
            <person name="St John E."/>
            <person name="Liu Y."/>
            <person name="Podar M."/>
            <person name="Stott M.B."/>
            <person name="Meneghin J."/>
            <person name="Chen Z."/>
            <person name="Lagutin K."/>
            <person name="Mitchell K."/>
            <person name="Reysenbach A.L."/>
        </authorList>
    </citation>
    <scope>NUCLEOTIDE SEQUENCE [LARGE SCALE GENOMIC DNA]</scope>
    <source>
        <strain evidence="4">NZ3</strain>
    </source>
</reference>
<keyword evidence="1 2" id="KW-0694">RNA-binding</keyword>
<dbReference type="Pfam" id="PF22891">
    <property type="entry name" value="KH_PNO1_2nd"/>
    <property type="match status" value="1"/>
</dbReference>
<evidence type="ECO:0000313" key="4">
    <source>
        <dbReference type="EMBL" id="PUA33268.1"/>
    </source>
</evidence>
<dbReference type="InterPro" id="IPR004087">
    <property type="entry name" value="KH_dom"/>
</dbReference>
<dbReference type="PANTHER" id="PTHR12826:SF13">
    <property type="entry name" value="RNA-BINDING PROTEIN PNO1"/>
    <property type="match status" value="1"/>
</dbReference>
<dbReference type="InterPro" id="IPR036612">
    <property type="entry name" value="KH_dom_type_1_sf"/>
</dbReference>
<gene>
    <name evidence="4" type="ORF">B7O98_02205</name>
</gene>
<dbReference type="PANTHER" id="PTHR12826">
    <property type="entry name" value="RIBONUCLEASE Y"/>
    <property type="match status" value="1"/>
</dbReference>
<proteinExistence type="predicted"/>
<dbReference type="EMBL" id="NBVN01000002">
    <property type="protein sequence ID" value="PUA33268.1"/>
    <property type="molecule type" value="Genomic_DNA"/>
</dbReference>
<dbReference type="SUPFAM" id="SSF54791">
    <property type="entry name" value="Eukaryotic type KH-domain (KH-domain type I)"/>
    <property type="match status" value="2"/>
</dbReference>
<evidence type="ECO:0000256" key="2">
    <source>
        <dbReference type="PROSITE-ProRule" id="PRU00117"/>
    </source>
</evidence>
<evidence type="ECO:0000256" key="1">
    <source>
        <dbReference type="ARBA" id="ARBA00022884"/>
    </source>
</evidence>
<dbReference type="Pfam" id="PF00013">
    <property type="entry name" value="KH_1"/>
    <property type="match status" value="1"/>
</dbReference>
<evidence type="ECO:0000259" key="3">
    <source>
        <dbReference type="SMART" id="SM00322"/>
    </source>
</evidence>
<dbReference type="NCBIfam" id="NF010328">
    <property type="entry name" value="PRK13763.1-3"/>
    <property type="match status" value="1"/>
</dbReference>
<dbReference type="FunFam" id="3.30.1370.10:FF:000076">
    <property type="entry name" value="KH domain protein"/>
    <property type="match status" value="1"/>
</dbReference>
<dbReference type="InterPro" id="IPR055211">
    <property type="entry name" value="KH_PNO1_2nd"/>
</dbReference>
<feature type="domain" description="K Homology" evidence="3">
    <location>
        <begin position="12"/>
        <end position="75"/>
    </location>
</feature>
<protein>
    <submittedName>
        <fullName evidence="4">RNA-processing protein</fullName>
    </submittedName>
</protein>
<organism evidence="4 5">
    <name type="scientific">Zestosphaera tikiterensis</name>
    <dbReference type="NCBI Taxonomy" id="1973259"/>
    <lineage>
        <taxon>Archaea</taxon>
        <taxon>Thermoproteota</taxon>
        <taxon>Thermoprotei</taxon>
        <taxon>Desulfurococcales</taxon>
        <taxon>Desulfurococcaceae</taxon>
        <taxon>Zestosphaera</taxon>
    </lineage>
</organism>
<evidence type="ECO:0000313" key="5">
    <source>
        <dbReference type="Proteomes" id="UP000244093"/>
    </source>
</evidence>
<dbReference type="CDD" id="cd22390">
    <property type="entry name" value="KH-I_Dim2p_like_rpt2"/>
    <property type="match status" value="1"/>
</dbReference>
<accession>A0A2R7Y6W8</accession>
<dbReference type="PROSITE" id="PS50084">
    <property type="entry name" value="KH_TYPE_1"/>
    <property type="match status" value="1"/>
</dbReference>
<dbReference type="SMART" id="SM00322">
    <property type="entry name" value="KH"/>
    <property type="match status" value="2"/>
</dbReference>
<dbReference type="NCBIfam" id="TIGR03665">
    <property type="entry name" value="arCOG04150"/>
    <property type="match status" value="1"/>
</dbReference>
<feature type="domain" description="K Homology" evidence="3">
    <location>
        <begin position="102"/>
        <end position="169"/>
    </location>
</feature>